<accession>A0ABV6P6P5</accession>
<dbReference type="CDD" id="cd24158">
    <property type="entry name" value="NUDIX_ADPRase_Rv1700"/>
    <property type="match status" value="1"/>
</dbReference>
<evidence type="ECO:0000259" key="2">
    <source>
        <dbReference type="PROSITE" id="PS51462"/>
    </source>
</evidence>
<evidence type="ECO:0000256" key="1">
    <source>
        <dbReference type="ARBA" id="ARBA00022801"/>
    </source>
</evidence>
<dbReference type="SUPFAM" id="SSF55811">
    <property type="entry name" value="Nudix"/>
    <property type="match status" value="1"/>
</dbReference>
<evidence type="ECO:0000313" key="4">
    <source>
        <dbReference type="Proteomes" id="UP001589862"/>
    </source>
</evidence>
<dbReference type="InterPro" id="IPR015797">
    <property type="entry name" value="NUDIX_hydrolase-like_dom_sf"/>
</dbReference>
<evidence type="ECO:0000313" key="3">
    <source>
        <dbReference type="EMBL" id="MFC0580789.1"/>
    </source>
</evidence>
<dbReference type="EMBL" id="JBHLUB010000001">
    <property type="protein sequence ID" value="MFC0580789.1"/>
    <property type="molecule type" value="Genomic_DNA"/>
</dbReference>
<comment type="caution">
    <text evidence="3">The sequence shown here is derived from an EMBL/GenBank/DDBJ whole genome shotgun (WGS) entry which is preliminary data.</text>
</comment>
<organism evidence="3 4">
    <name type="scientific">Micrococcoides hystricis</name>
    <dbReference type="NCBI Taxonomy" id="1572761"/>
    <lineage>
        <taxon>Bacteria</taxon>
        <taxon>Bacillati</taxon>
        <taxon>Actinomycetota</taxon>
        <taxon>Actinomycetes</taxon>
        <taxon>Micrococcales</taxon>
        <taxon>Micrococcaceae</taxon>
        <taxon>Micrococcoides</taxon>
    </lineage>
</organism>
<keyword evidence="4" id="KW-1185">Reference proteome</keyword>
<proteinExistence type="predicted"/>
<protein>
    <submittedName>
        <fullName evidence="3">NUDIX domain-containing protein</fullName>
    </submittedName>
</protein>
<dbReference type="PANTHER" id="PTHR11839">
    <property type="entry name" value="UDP/ADP-SUGAR PYROPHOSPHATASE"/>
    <property type="match status" value="1"/>
</dbReference>
<dbReference type="RefSeq" id="WP_377457111.1">
    <property type="nucleotide sequence ID" value="NZ_JBHLUB010000001.1"/>
</dbReference>
<keyword evidence="1" id="KW-0378">Hydrolase</keyword>
<reference evidence="3 4" key="1">
    <citation type="submission" date="2024-09" db="EMBL/GenBank/DDBJ databases">
        <authorList>
            <person name="Sun Q."/>
            <person name="Mori K."/>
        </authorList>
    </citation>
    <scope>NUCLEOTIDE SEQUENCE [LARGE SCALE GENOMIC DNA]</scope>
    <source>
        <strain evidence="3 4">NCAIM B.02604</strain>
    </source>
</reference>
<dbReference type="Gene3D" id="3.90.79.10">
    <property type="entry name" value="Nucleoside Triphosphate Pyrophosphohydrolase"/>
    <property type="match status" value="1"/>
</dbReference>
<dbReference type="Pfam" id="PF00293">
    <property type="entry name" value="NUDIX"/>
    <property type="match status" value="1"/>
</dbReference>
<dbReference type="PANTHER" id="PTHR11839:SF31">
    <property type="entry name" value="ADP-RIBOSE PYROPHOSPHATASE"/>
    <property type="match status" value="1"/>
</dbReference>
<gene>
    <name evidence="3" type="ORF">ACFFFR_00085</name>
</gene>
<dbReference type="PROSITE" id="PS51462">
    <property type="entry name" value="NUDIX"/>
    <property type="match status" value="1"/>
</dbReference>
<feature type="domain" description="Nudix hydrolase" evidence="2">
    <location>
        <begin position="53"/>
        <end position="187"/>
    </location>
</feature>
<name>A0ABV6P6P5_9MICC</name>
<sequence length="213" mass="24209">MHFDPQTVRDEIHDVPVHSTETVFTGAVWDVHADEFDYTSEAGTQKLRREYVRHTGSVAIAAVNENNELLLIQQYRHPVGQKLWEIPAGLLDHEGEDMLQAAQRELAEESDLVADTWHILIDCYTSPGGQTESCRIYLATDLKKVPEEQRHDREGEEIDMQTAWIELAQAEELVYAGKLHNPFTVMSVLALNGRARELARPADAPWLPQRQDS</sequence>
<dbReference type="InterPro" id="IPR000086">
    <property type="entry name" value="NUDIX_hydrolase_dom"/>
</dbReference>
<dbReference type="Proteomes" id="UP001589862">
    <property type="component" value="Unassembled WGS sequence"/>
</dbReference>